<evidence type="ECO:0000313" key="2">
    <source>
        <dbReference type="Proteomes" id="UP001234297"/>
    </source>
</evidence>
<name>A0ACC2L2W8_PERAE</name>
<sequence length="277" mass="30839">MPAVDVASEARSAIPNGRPRPISDACHLLPIADWLECEEYRKLGASASTSEFLSACEKPLRRDVVPIPCFFSFWSLISKSLSPFFGFEEKDKPFKEYGLFSMRGRNDGSSVQNEDFDEEQVWAVVERKDISPKVRKSNRDSPVSAPRHVPTAARVIPRFSSPTEGRVQYSAPVNIPDWSKIYRNNSSENHGFKDGSWASYGVGDGDGVSGHNDGDSNEEDDDDDDNDHIPPHEWLARKLARSQISSFSVCEGAGRTLKGRDLSKVRNAVLTRTGFLE</sequence>
<gene>
    <name evidence="1" type="ORF">MRB53_021144</name>
</gene>
<accession>A0ACC2L2W8</accession>
<reference evidence="1 2" key="1">
    <citation type="journal article" date="2022" name="Hortic Res">
        <title>A haplotype resolved chromosomal level avocado genome allows analysis of novel avocado genes.</title>
        <authorList>
            <person name="Nath O."/>
            <person name="Fletcher S.J."/>
            <person name="Hayward A."/>
            <person name="Shaw L.M."/>
            <person name="Masouleh A.K."/>
            <person name="Furtado A."/>
            <person name="Henry R.J."/>
            <person name="Mitter N."/>
        </authorList>
    </citation>
    <scope>NUCLEOTIDE SEQUENCE [LARGE SCALE GENOMIC DNA]</scope>
    <source>
        <strain evidence="2">cv. Hass</strain>
    </source>
</reference>
<evidence type="ECO:0000313" key="1">
    <source>
        <dbReference type="EMBL" id="KAJ8627837.1"/>
    </source>
</evidence>
<dbReference type="Proteomes" id="UP001234297">
    <property type="component" value="Chromosome 6"/>
</dbReference>
<protein>
    <submittedName>
        <fullName evidence="1">Uncharacterized protein</fullName>
    </submittedName>
</protein>
<proteinExistence type="predicted"/>
<keyword evidence="2" id="KW-1185">Reference proteome</keyword>
<comment type="caution">
    <text evidence="1">The sequence shown here is derived from an EMBL/GenBank/DDBJ whole genome shotgun (WGS) entry which is preliminary data.</text>
</comment>
<organism evidence="1 2">
    <name type="scientific">Persea americana</name>
    <name type="common">Avocado</name>
    <dbReference type="NCBI Taxonomy" id="3435"/>
    <lineage>
        <taxon>Eukaryota</taxon>
        <taxon>Viridiplantae</taxon>
        <taxon>Streptophyta</taxon>
        <taxon>Embryophyta</taxon>
        <taxon>Tracheophyta</taxon>
        <taxon>Spermatophyta</taxon>
        <taxon>Magnoliopsida</taxon>
        <taxon>Magnoliidae</taxon>
        <taxon>Laurales</taxon>
        <taxon>Lauraceae</taxon>
        <taxon>Persea</taxon>
    </lineage>
</organism>
<dbReference type="EMBL" id="CM056814">
    <property type="protein sequence ID" value="KAJ8627837.1"/>
    <property type="molecule type" value="Genomic_DNA"/>
</dbReference>